<accession>A0A0A8Y4B0</accession>
<name>A0A0A8Y4B0_ARUDO</name>
<evidence type="ECO:0000313" key="1">
    <source>
        <dbReference type="EMBL" id="JAD18742.1"/>
    </source>
</evidence>
<dbReference type="AlphaFoldDB" id="A0A0A8Y4B0"/>
<reference evidence="1" key="2">
    <citation type="journal article" date="2015" name="Data Brief">
        <title>Shoot transcriptome of the giant reed, Arundo donax.</title>
        <authorList>
            <person name="Barrero R.A."/>
            <person name="Guerrero F.D."/>
            <person name="Moolhuijzen P."/>
            <person name="Goolsby J.A."/>
            <person name="Tidwell J."/>
            <person name="Bellgard S.E."/>
            <person name="Bellgard M.I."/>
        </authorList>
    </citation>
    <scope>NUCLEOTIDE SEQUENCE</scope>
    <source>
        <tissue evidence="1">Shoot tissue taken approximately 20 cm above the soil surface</tissue>
    </source>
</reference>
<protein>
    <submittedName>
        <fullName evidence="1">Uncharacterized protein</fullName>
    </submittedName>
</protein>
<reference evidence="1" key="1">
    <citation type="submission" date="2014-09" db="EMBL/GenBank/DDBJ databases">
        <authorList>
            <person name="Magalhaes I.L.F."/>
            <person name="Oliveira U."/>
            <person name="Santos F.R."/>
            <person name="Vidigal T.H.D.A."/>
            <person name="Brescovit A.D."/>
            <person name="Santos A.J."/>
        </authorList>
    </citation>
    <scope>NUCLEOTIDE SEQUENCE</scope>
    <source>
        <tissue evidence="1">Shoot tissue taken approximately 20 cm above the soil surface</tissue>
    </source>
</reference>
<organism evidence="1">
    <name type="scientific">Arundo donax</name>
    <name type="common">Giant reed</name>
    <name type="synonym">Donax arundinaceus</name>
    <dbReference type="NCBI Taxonomy" id="35708"/>
    <lineage>
        <taxon>Eukaryota</taxon>
        <taxon>Viridiplantae</taxon>
        <taxon>Streptophyta</taxon>
        <taxon>Embryophyta</taxon>
        <taxon>Tracheophyta</taxon>
        <taxon>Spermatophyta</taxon>
        <taxon>Magnoliopsida</taxon>
        <taxon>Liliopsida</taxon>
        <taxon>Poales</taxon>
        <taxon>Poaceae</taxon>
        <taxon>PACMAD clade</taxon>
        <taxon>Arundinoideae</taxon>
        <taxon>Arundineae</taxon>
        <taxon>Arundo</taxon>
    </lineage>
</organism>
<proteinExistence type="predicted"/>
<dbReference type="EMBL" id="GBRH01279153">
    <property type="protein sequence ID" value="JAD18742.1"/>
    <property type="molecule type" value="Transcribed_RNA"/>
</dbReference>
<sequence length="26" mass="3072">MLVSISKFARNSFPQMHTFNKNKITM</sequence>